<evidence type="ECO:0000256" key="1">
    <source>
        <dbReference type="SAM" id="MobiDB-lite"/>
    </source>
</evidence>
<evidence type="ECO:0000313" key="2">
    <source>
        <dbReference type="EMBL" id="GLD62616.1"/>
    </source>
</evidence>
<accession>A0AAD3N029</accession>
<gene>
    <name evidence="2" type="ORF">AKAME5_001431500</name>
</gene>
<reference evidence="2" key="1">
    <citation type="submission" date="2022-08" db="EMBL/GenBank/DDBJ databases">
        <title>Genome sequencing of akame (Lates japonicus).</title>
        <authorList>
            <person name="Hashiguchi Y."/>
            <person name="Takahashi H."/>
        </authorList>
    </citation>
    <scope>NUCLEOTIDE SEQUENCE</scope>
    <source>
        <strain evidence="2">Kochi</strain>
    </source>
</reference>
<evidence type="ECO:0000313" key="3">
    <source>
        <dbReference type="Proteomes" id="UP001279410"/>
    </source>
</evidence>
<dbReference type="AlphaFoldDB" id="A0AAD3N029"/>
<feature type="region of interest" description="Disordered" evidence="1">
    <location>
        <begin position="132"/>
        <end position="182"/>
    </location>
</feature>
<dbReference type="Proteomes" id="UP001279410">
    <property type="component" value="Unassembled WGS sequence"/>
</dbReference>
<feature type="compositionally biased region" description="Basic and acidic residues" evidence="1">
    <location>
        <begin position="166"/>
        <end position="182"/>
    </location>
</feature>
<keyword evidence="3" id="KW-1185">Reference proteome</keyword>
<protein>
    <submittedName>
        <fullName evidence="2">Proteoglycan 4-like protein</fullName>
    </submittedName>
</protein>
<name>A0AAD3N029_LATJO</name>
<organism evidence="2 3">
    <name type="scientific">Lates japonicus</name>
    <name type="common">Japanese lates</name>
    <dbReference type="NCBI Taxonomy" id="270547"/>
    <lineage>
        <taxon>Eukaryota</taxon>
        <taxon>Metazoa</taxon>
        <taxon>Chordata</taxon>
        <taxon>Craniata</taxon>
        <taxon>Vertebrata</taxon>
        <taxon>Euteleostomi</taxon>
        <taxon>Actinopterygii</taxon>
        <taxon>Neopterygii</taxon>
        <taxon>Teleostei</taxon>
        <taxon>Neoteleostei</taxon>
        <taxon>Acanthomorphata</taxon>
        <taxon>Carangaria</taxon>
        <taxon>Carangaria incertae sedis</taxon>
        <taxon>Centropomidae</taxon>
        <taxon>Lates</taxon>
    </lineage>
</organism>
<sequence length="247" mass="27330">MIMGVSCVFGLTVPPTQTKTQAVLKNKTQAAVPLEAEATTAVSVHQPAQNNNTQAEITTNIKIDMAQKAEPVKTGLIQLEETTSQVPVPEPQKVGPVVSFLKRPEGTTKAPVPGPQKVGPVVSFLKRPEGTIQSANEDSKENERSCLPGHQSQESPHLQALPSPGAREKKTSEWEEDRSRLMEEQVKVTSTLKETFLQELEKERSEWERERSHLEEQDERNPASLCLVVGRRLCTQRVAQWRGSLAP</sequence>
<proteinExistence type="predicted"/>
<comment type="caution">
    <text evidence="2">The sequence shown here is derived from an EMBL/GenBank/DDBJ whole genome shotgun (WGS) entry which is preliminary data.</text>
</comment>
<feature type="region of interest" description="Disordered" evidence="1">
    <location>
        <begin position="202"/>
        <end position="221"/>
    </location>
</feature>
<dbReference type="EMBL" id="BRZM01000053">
    <property type="protein sequence ID" value="GLD62616.1"/>
    <property type="molecule type" value="Genomic_DNA"/>
</dbReference>